<reference evidence="7 8" key="1">
    <citation type="journal article" date="2014" name="Int. J. Syst. Evol. Microbiol.">
        <title>Ramlibacter solisilvae sp. nov., isolated from forest soil, and emended description of the genus Ramlibacter.</title>
        <authorList>
            <person name="Lee H.J."/>
            <person name="Lee S.H."/>
            <person name="Lee S.S."/>
            <person name="Lee J.S."/>
            <person name="Kim Y."/>
            <person name="Kim S.C."/>
            <person name="Jeon C.O."/>
        </authorList>
    </citation>
    <scope>NUCLEOTIDE SEQUENCE [LARGE SCALE GENOMIC DNA]</scope>
    <source>
        <strain evidence="7 8">5-10</strain>
    </source>
</reference>
<feature type="transmembrane region" description="Helical" evidence="5">
    <location>
        <begin position="373"/>
        <end position="391"/>
    </location>
</feature>
<dbReference type="CDD" id="cd16917">
    <property type="entry name" value="HATPase_UhpB-NarQ-NarX-like"/>
    <property type="match status" value="1"/>
</dbReference>
<proteinExistence type="predicted"/>
<name>A0A127JZE2_9BURK</name>
<dbReference type="SUPFAM" id="SSF55874">
    <property type="entry name" value="ATPase domain of HSP90 chaperone/DNA topoisomerase II/histidine kinase"/>
    <property type="match status" value="1"/>
</dbReference>
<organism evidence="7 8">
    <name type="scientific">Ramlibacter tataouinensis</name>
    <dbReference type="NCBI Taxonomy" id="94132"/>
    <lineage>
        <taxon>Bacteria</taxon>
        <taxon>Pseudomonadati</taxon>
        <taxon>Pseudomonadota</taxon>
        <taxon>Betaproteobacteria</taxon>
        <taxon>Burkholderiales</taxon>
        <taxon>Comamonadaceae</taxon>
        <taxon>Ramlibacter</taxon>
    </lineage>
</organism>
<keyword evidence="3" id="KW-0902">Two-component regulatory system</keyword>
<dbReference type="AlphaFoldDB" id="A0A127JZE2"/>
<keyword evidence="5" id="KW-0812">Transmembrane</keyword>
<dbReference type="Proteomes" id="UP000070433">
    <property type="component" value="Chromosome"/>
</dbReference>
<sequence length="627" mass="69161">MRSRYASLLATGRVAWMALVFLSLLLLVLATSRSEHAQVQALTLARAEATTVTRFGAHSQAVSLPYLWDRQHDGLPGSATFEINFDFHPASSKPLAIYISRVGNAYEIHLNDVLLQRKGDLLASGTTDTAKAPRLVDVPANLVREHNVLKVLIRADGGRRAGLTPVVFGPAEDVAKLYQRDYADQILVSVGVVVLSLVVACAAFALWLTQKDQRPGGNQRDSLYLFVCIAELSWALRLSNLPLMNPPLGWEYWSVLMVVAIATWGAGMMAFCAQLAGWKHPVAKFGPWWLLPVFGAAAAHLSWTLESIRPLSAFYLLAAIFFVPFAIILCRDALSRKASWELRLIALATFINVAMGVRDAWALRVADAYGTTMWLRYSSVLFGLSLGYIVIARYRAANAHLAHLLESLAEQVAQKEEELRGSYTRLESMAREQERLAERSRILRDMHDGVGAHINTAIRQLQSQSTQPAQVVVTLRDALEQLKLSIDAMSLPEGDVTALLAGLRYRLEPRLVASGIQLAWEVEEIVPLRHMDGAAMRHLQFMLFEALSNVLQHANATTLTIQAQTRGCAVHLRMVDNGRGFDAEGPARKGLKIMRERAALIGAQLAVQSSQGQTVVEVVLPVERRCA</sequence>
<dbReference type="EMBL" id="CP010951">
    <property type="protein sequence ID" value="AMO25294.1"/>
    <property type="molecule type" value="Genomic_DNA"/>
</dbReference>
<dbReference type="GO" id="GO:0000160">
    <property type="term" value="P:phosphorelay signal transduction system"/>
    <property type="evidence" value="ECO:0007669"/>
    <property type="project" value="UniProtKB-KW"/>
</dbReference>
<feature type="transmembrane region" description="Helical" evidence="5">
    <location>
        <begin position="288"/>
        <end position="305"/>
    </location>
</feature>
<dbReference type="InterPro" id="IPR003594">
    <property type="entry name" value="HATPase_dom"/>
</dbReference>
<dbReference type="InterPro" id="IPR036890">
    <property type="entry name" value="HATPase_C_sf"/>
</dbReference>
<dbReference type="Pfam" id="PF02518">
    <property type="entry name" value="HATPase_c"/>
    <property type="match status" value="1"/>
</dbReference>
<dbReference type="Gene3D" id="3.30.565.10">
    <property type="entry name" value="Histidine kinase-like ATPase, C-terminal domain"/>
    <property type="match status" value="1"/>
</dbReference>
<feature type="transmembrane region" description="Helical" evidence="5">
    <location>
        <begin position="311"/>
        <end position="330"/>
    </location>
</feature>
<evidence type="ECO:0000259" key="6">
    <source>
        <dbReference type="SMART" id="SM00387"/>
    </source>
</evidence>
<evidence type="ECO:0000256" key="2">
    <source>
        <dbReference type="ARBA" id="ARBA00022777"/>
    </source>
</evidence>
<gene>
    <name evidence="7" type="ORF">UC35_06360</name>
</gene>
<dbReference type="InterPro" id="IPR050482">
    <property type="entry name" value="Sensor_HK_TwoCompSys"/>
</dbReference>
<dbReference type="SMART" id="SM00387">
    <property type="entry name" value="HATPase_c"/>
    <property type="match status" value="1"/>
</dbReference>
<evidence type="ECO:0000256" key="4">
    <source>
        <dbReference type="SAM" id="Coils"/>
    </source>
</evidence>
<keyword evidence="2" id="KW-0418">Kinase</keyword>
<keyword evidence="4" id="KW-0175">Coiled coil</keyword>
<evidence type="ECO:0000313" key="7">
    <source>
        <dbReference type="EMBL" id="AMO25294.1"/>
    </source>
</evidence>
<feature type="coiled-coil region" evidence="4">
    <location>
        <begin position="398"/>
        <end position="425"/>
    </location>
</feature>
<feature type="domain" description="Histidine kinase/HSP90-like ATPase" evidence="6">
    <location>
        <begin position="534"/>
        <end position="624"/>
    </location>
</feature>
<feature type="transmembrane region" description="Helical" evidence="5">
    <location>
        <begin position="342"/>
        <end position="361"/>
    </location>
</feature>
<accession>A0A127JZE2</accession>
<evidence type="ECO:0000313" key="8">
    <source>
        <dbReference type="Proteomes" id="UP000070433"/>
    </source>
</evidence>
<keyword evidence="5" id="KW-0472">Membrane</keyword>
<dbReference type="PANTHER" id="PTHR24421">
    <property type="entry name" value="NITRATE/NITRITE SENSOR PROTEIN NARX-RELATED"/>
    <property type="match status" value="1"/>
</dbReference>
<feature type="transmembrane region" description="Helical" evidence="5">
    <location>
        <begin position="252"/>
        <end position="276"/>
    </location>
</feature>
<dbReference type="GO" id="GO:0016301">
    <property type="term" value="F:kinase activity"/>
    <property type="evidence" value="ECO:0007669"/>
    <property type="project" value="UniProtKB-KW"/>
</dbReference>
<keyword evidence="8" id="KW-1185">Reference proteome</keyword>
<evidence type="ECO:0000256" key="1">
    <source>
        <dbReference type="ARBA" id="ARBA00022679"/>
    </source>
</evidence>
<protein>
    <recommendedName>
        <fullName evidence="6">Histidine kinase/HSP90-like ATPase domain-containing protein</fullName>
    </recommendedName>
</protein>
<evidence type="ECO:0000256" key="3">
    <source>
        <dbReference type="ARBA" id="ARBA00023012"/>
    </source>
</evidence>
<evidence type="ECO:0000256" key="5">
    <source>
        <dbReference type="SAM" id="Phobius"/>
    </source>
</evidence>
<keyword evidence="5" id="KW-1133">Transmembrane helix</keyword>
<feature type="transmembrane region" description="Helical" evidence="5">
    <location>
        <begin position="186"/>
        <end position="209"/>
    </location>
</feature>
<keyword evidence="1" id="KW-0808">Transferase</keyword>